<keyword evidence="2" id="KW-1185">Reference proteome</keyword>
<dbReference type="OrthoDB" id="5851708at2759"/>
<evidence type="ECO:0000313" key="2">
    <source>
        <dbReference type="Proteomes" id="UP000268014"/>
    </source>
</evidence>
<dbReference type="AlphaFoldDB" id="A0A0N4WPL1"/>
<protein>
    <submittedName>
        <fullName evidence="1 3">Uncharacterized protein</fullName>
    </submittedName>
</protein>
<evidence type="ECO:0000313" key="1">
    <source>
        <dbReference type="EMBL" id="VDO48588.1"/>
    </source>
</evidence>
<organism evidence="3">
    <name type="scientific">Haemonchus placei</name>
    <name type="common">Barber's pole worm</name>
    <dbReference type="NCBI Taxonomy" id="6290"/>
    <lineage>
        <taxon>Eukaryota</taxon>
        <taxon>Metazoa</taxon>
        <taxon>Ecdysozoa</taxon>
        <taxon>Nematoda</taxon>
        <taxon>Chromadorea</taxon>
        <taxon>Rhabditida</taxon>
        <taxon>Rhabditina</taxon>
        <taxon>Rhabditomorpha</taxon>
        <taxon>Strongyloidea</taxon>
        <taxon>Trichostrongylidae</taxon>
        <taxon>Haemonchus</taxon>
    </lineage>
</organism>
<reference evidence="1 2" key="2">
    <citation type="submission" date="2018-11" db="EMBL/GenBank/DDBJ databases">
        <authorList>
            <consortium name="Pathogen Informatics"/>
        </authorList>
    </citation>
    <scope>NUCLEOTIDE SEQUENCE [LARGE SCALE GENOMIC DNA]</scope>
    <source>
        <strain evidence="1 2">MHpl1</strain>
    </source>
</reference>
<dbReference type="WBParaSite" id="HPLM_0001331801-mRNA-1">
    <property type="protein sequence ID" value="HPLM_0001331801-mRNA-1"/>
    <property type="gene ID" value="HPLM_0001331801"/>
</dbReference>
<dbReference type="Proteomes" id="UP000268014">
    <property type="component" value="Unassembled WGS sequence"/>
</dbReference>
<accession>A0A0N4WPL1</accession>
<name>A0A0N4WPL1_HAEPC</name>
<proteinExistence type="predicted"/>
<reference evidence="3" key="1">
    <citation type="submission" date="2017-02" db="UniProtKB">
        <authorList>
            <consortium name="WormBaseParasite"/>
        </authorList>
    </citation>
    <scope>IDENTIFICATION</scope>
</reference>
<gene>
    <name evidence="1" type="ORF">HPLM_LOCUS13310</name>
</gene>
<evidence type="ECO:0000313" key="3">
    <source>
        <dbReference type="WBParaSite" id="HPLM_0001331801-mRNA-1"/>
    </source>
</evidence>
<dbReference type="EMBL" id="UZAF01018158">
    <property type="protein sequence ID" value="VDO48588.1"/>
    <property type="molecule type" value="Genomic_DNA"/>
</dbReference>
<sequence>MSSESSNPKPTFGYDPYNDPFKYPCSCAIPPVLEHTTPPPLTDYTPYLPDWMYPNGSEEQPFEITEQVLEAIERNNRIAEQLSPVLKYIVCWNTRFVKLRKAYHFRNPTPRFEDYANVLGMQMLPGYSCTTFSPKSAISSGKAPVVNEAAYVEA</sequence>